<dbReference type="AlphaFoldDB" id="A0A319BV40"/>
<proteinExistence type="predicted"/>
<accession>A0A319BV40</accession>
<organism evidence="1 2">
    <name type="scientific">Aspergillus vadensis (strain CBS 113365 / IMI 142717 / IBT 24658)</name>
    <dbReference type="NCBI Taxonomy" id="1448311"/>
    <lineage>
        <taxon>Eukaryota</taxon>
        <taxon>Fungi</taxon>
        <taxon>Dikarya</taxon>
        <taxon>Ascomycota</taxon>
        <taxon>Pezizomycotina</taxon>
        <taxon>Eurotiomycetes</taxon>
        <taxon>Eurotiomycetidae</taxon>
        <taxon>Eurotiales</taxon>
        <taxon>Aspergillaceae</taxon>
        <taxon>Aspergillus</taxon>
        <taxon>Aspergillus subgen. Circumdati</taxon>
    </lineage>
</organism>
<keyword evidence="2" id="KW-1185">Reference proteome</keyword>
<sequence>MRLCRKEVYAIVEAKKGVRARKNRTIITQEACEIVGWLMKHPQSSIFNDHFLLASQDRHQIFLTFARFRHKLFEYYKDGAYTDKFLSLETFGPLDAENPLHLVHLAKVIISAILIAKAALHV</sequence>
<protein>
    <submittedName>
        <fullName evidence="1">Uncharacterized protein</fullName>
    </submittedName>
</protein>
<dbReference type="GeneID" id="37212892"/>
<dbReference type="EMBL" id="KZ821632">
    <property type="protein sequence ID" value="PYH66988.1"/>
    <property type="molecule type" value="Genomic_DNA"/>
</dbReference>
<evidence type="ECO:0000313" key="2">
    <source>
        <dbReference type="Proteomes" id="UP000248405"/>
    </source>
</evidence>
<gene>
    <name evidence="1" type="ORF">BO88DRAFT_417329</name>
</gene>
<dbReference type="RefSeq" id="XP_025560782.1">
    <property type="nucleotide sequence ID" value="XM_025708300.1"/>
</dbReference>
<name>A0A319BV40_ASPVC</name>
<dbReference type="OrthoDB" id="3508621at2759"/>
<evidence type="ECO:0000313" key="1">
    <source>
        <dbReference type="EMBL" id="PYH66988.1"/>
    </source>
</evidence>
<reference evidence="1" key="1">
    <citation type="submission" date="2016-12" db="EMBL/GenBank/DDBJ databases">
        <title>The genomes of Aspergillus section Nigri reveals drivers in fungal speciation.</title>
        <authorList>
            <consortium name="DOE Joint Genome Institute"/>
            <person name="Vesth T.C."/>
            <person name="Nybo J."/>
            <person name="Theobald S."/>
            <person name="Brandl J."/>
            <person name="Frisvad J.C."/>
            <person name="Nielsen K.F."/>
            <person name="Lyhne E.K."/>
            <person name="Kogle M.E."/>
            <person name="Kuo A."/>
            <person name="Riley R."/>
            <person name="Clum A."/>
            <person name="Nolan M."/>
            <person name="Lipzen A."/>
            <person name="Salamov A."/>
            <person name="Henrissat B."/>
            <person name="Wiebenga A."/>
            <person name="De Vries R.P."/>
            <person name="Grigoriev I.V."/>
            <person name="Mortensen U.H."/>
            <person name="Andersen M.R."/>
            <person name="Baker S.E."/>
        </authorList>
    </citation>
    <scope>NUCLEOTIDE SEQUENCE [LARGE SCALE GENOMIC DNA]</scope>
    <source>
        <strain evidence="1">CBS 113365</strain>
    </source>
</reference>
<dbReference type="Proteomes" id="UP000248405">
    <property type="component" value="Unassembled WGS sequence"/>
</dbReference>